<dbReference type="PANTHER" id="PTHR14978:SF0">
    <property type="entry name" value="BETA-CATENIN-LIKE PROTEIN 1"/>
    <property type="match status" value="1"/>
</dbReference>
<evidence type="ECO:0000256" key="1">
    <source>
        <dbReference type="ARBA" id="ARBA00004123"/>
    </source>
</evidence>
<dbReference type="InterPro" id="IPR016024">
    <property type="entry name" value="ARM-type_fold"/>
</dbReference>
<dbReference type="Proteomes" id="UP001439008">
    <property type="component" value="Unassembled WGS sequence"/>
</dbReference>
<dbReference type="SUPFAM" id="SSF48371">
    <property type="entry name" value="ARM repeat"/>
    <property type="match status" value="1"/>
</dbReference>
<sequence>MQTLEKAQLKNLNMRSKYSDNPNKFMQSELDLSDAIKAIKDVAVAPKLYENLVQNNLPKIVSELLSHENTDIVIETINLLKELADPTTFFEKSPILDFLKALSKRNVFNLVSDNLERLSENNEDSEGLFDALSIFESIMETDQRFFMETFIKSKLGKNRPEKHFVNFVILAMEPNSSPFS</sequence>
<evidence type="ECO:0000259" key="6">
    <source>
        <dbReference type="SMART" id="SM01156"/>
    </source>
</evidence>
<keyword evidence="4" id="KW-0175">Coiled coil</keyword>
<reference evidence="7 8" key="1">
    <citation type="journal article" date="2024" name="BMC Biol.">
        <title>Comparative genomics of Ascetosporea gives new insight into the evolutionary basis for animal parasitism in Rhizaria.</title>
        <authorList>
            <person name="Hiltunen Thoren M."/>
            <person name="Onut-Brannstrom I."/>
            <person name="Alfjorden A."/>
            <person name="Peckova H."/>
            <person name="Swords F."/>
            <person name="Hooper C."/>
            <person name="Holzer A.S."/>
            <person name="Bass D."/>
            <person name="Burki F."/>
        </authorList>
    </citation>
    <scope>NUCLEOTIDE SEQUENCE [LARGE SCALE GENOMIC DNA]</scope>
    <source>
        <strain evidence="7">20-A016</strain>
    </source>
</reference>
<comment type="caution">
    <text evidence="7">The sequence shown here is derived from an EMBL/GenBank/DDBJ whole genome shotgun (WGS) entry which is preliminary data.</text>
</comment>
<comment type="subcellular location">
    <subcellularLocation>
        <location evidence="1">Nucleus</location>
    </subcellularLocation>
</comment>
<protein>
    <submittedName>
        <fullName evidence="7">Beta-catenin-like protein 1, variant 2</fullName>
    </submittedName>
</protein>
<gene>
    <name evidence="7" type="primary">CTNNBL1</name>
    <name evidence="7" type="ORF">MHBO_000340</name>
</gene>
<dbReference type="InterPro" id="IPR013180">
    <property type="entry name" value="CTNNBL1_N"/>
</dbReference>
<keyword evidence="2" id="KW-0597">Phosphoprotein</keyword>
<dbReference type="InterPro" id="IPR011989">
    <property type="entry name" value="ARM-like"/>
</dbReference>
<evidence type="ECO:0000256" key="2">
    <source>
        <dbReference type="ARBA" id="ARBA00022553"/>
    </source>
</evidence>
<organism evidence="7 8">
    <name type="scientific">Bonamia ostreae</name>
    <dbReference type="NCBI Taxonomy" id="126728"/>
    <lineage>
        <taxon>Eukaryota</taxon>
        <taxon>Sar</taxon>
        <taxon>Rhizaria</taxon>
        <taxon>Endomyxa</taxon>
        <taxon>Ascetosporea</taxon>
        <taxon>Haplosporida</taxon>
        <taxon>Bonamia</taxon>
    </lineage>
</organism>
<evidence type="ECO:0000256" key="3">
    <source>
        <dbReference type="ARBA" id="ARBA00022737"/>
    </source>
</evidence>
<evidence type="ECO:0000256" key="5">
    <source>
        <dbReference type="ARBA" id="ARBA00023242"/>
    </source>
</evidence>
<evidence type="ECO:0000313" key="8">
    <source>
        <dbReference type="Proteomes" id="UP001439008"/>
    </source>
</evidence>
<proteinExistence type="predicted"/>
<dbReference type="EMBL" id="JBDODL010000048">
    <property type="protein sequence ID" value="MES1918368.1"/>
    <property type="molecule type" value="Genomic_DNA"/>
</dbReference>
<dbReference type="Gene3D" id="1.25.10.10">
    <property type="entry name" value="Leucine-rich Repeat Variant"/>
    <property type="match status" value="1"/>
</dbReference>
<accession>A0ABV2AG53</accession>
<keyword evidence="8" id="KW-1185">Reference proteome</keyword>
<evidence type="ECO:0000313" key="7">
    <source>
        <dbReference type="EMBL" id="MES1918368.1"/>
    </source>
</evidence>
<feature type="domain" description="Beta-catenin-like protein 1 N-terminal" evidence="6">
    <location>
        <begin position="1"/>
        <end position="77"/>
    </location>
</feature>
<keyword evidence="5" id="KW-0539">Nucleus</keyword>
<dbReference type="SMART" id="SM01156">
    <property type="entry name" value="DUF1716"/>
    <property type="match status" value="1"/>
</dbReference>
<dbReference type="Pfam" id="PF08216">
    <property type="entry name" value="CTNNBL"/>
    <property type="match status" value="1"/>
</dbReference>
<dbReference type="PANTHER" id="PTHR14978">
    <property type="entry name" value="BETA-CATENIN-LIKE PROTEIN 1 NUCLEAR ASSOCIATED PROTEIN"/>
    <property type="match status" value="1"/>
</dbReference>
<evidence type="ECO:0000256" key="4">
    <source>
        <dbReference type="ARBA" id="ARBA00023054"/>
    </source>
</evidence>
<keyword evidence="3" id="KW-0677">Repeat</keyword>
<dbReference type="InterPro" id="IPR039678">
    <property type="entry name" value="CTNNBL1"/>
</dbReference>
<name>A0ABV2AG53_9EUKA</name>